<gene>
    <name evidence="1" type="ORF">EUTSA_v10012092mg</name>
</gene>
<dbReference type="OMA" id="LEIHQQC"/>
<name>V4KJD3_EUTSA</name>
<keyword evidence="2" id="KW-1185">Reference proteome</keyword>
<evidence type="ECO:0000313" key="2">
    <source>
        <dbReference type="Proteomes" id="UP000030689"/>
    </source>
</evidence>
<dbReference type="EMBL" id="KI517809">
    <property type="protein sequence ID" value="ESQ29982.1"/>
    <property type="molecule type" value="Genomic_DNA"/>
</dbReference>
<evidence type="ECO:0000313" key="1">
    <source>
        <dbReference type="EMBL" id="ESQ29982.1"/>
    </source>
</evidence>
<dbReference type="Proteomes" id="UP000030689">
    <property type="component" value="Unassembled WGS sequence"/>
</dbReference>
<proteinExistence type="predicted"/>
<organism evidence="1 2">
    <name type="scientific">Eutrema salsugineum</name>
    <name type="common">Saltwater cress</name>
    <name type="synonym">Sisymbrium salsugineum</name>
    <dbReference type="NCBI Taxonomy" id="72664"/>
    <lineage>
        <taxon>Eukaryota</taxon>
        <taxon>Viridiplantae</taxon>
        <taxon>Streptophyta</taxon>
        <taxon>Embryophyta</taxon>
        <taxon>Tracheophyta</taxon>
        <taxon>Spermatophyta</taxon>
        <taxon>Magnoliopsida</taxon>
        <taxon>eudicotyledons</taxon>
        <taxon>Gunneridae</taxon>
        <taxon>Pentapetalae</taxon>
        <taxon>rosids</taxon>
        <taxon>malvids</taxon>
        <taxon>Brassicales</taxon>
        <taxon>Brassicaceae</taxon>
        <taxon>Eutremeae</taxon>
        <taxon>Eutrema</taxon>
    </lineage>
</organism>
<sequence length="156" mass="18110">ILNRYKISKRKATTQILNPNDSVVSTTSKVTQEIDSAVEAKRIKEFVEDIDEWREQPQNFREFVNEILTLLISQGKLDKELNRYRISDLEKKVLEAAPEVVAMKLAESDYRCYIAVEAVEKEQEIQKLIDENDTLLQLCLQIHEQCSLGKEVLKEI</sequence>
<dbReference type="OrthoDB" id="608866at2759"/>
<accession>V4KJD3</accession>
<dbReference type="AlphaFoldDB" id="V4KJD3"/>
<protein>
    <submittedName>
        <fullName evidence="1">Uncharacterized protein</fullName>
    </submittedName>
</protein>
<reference evidence="1 2" key="1">
    <citation type="journal article" date="2013" name="Front. Plant Sci.">
        <title>The Reference Genome of the Halophytic Plant Eutrema salsugineum.</title>
        <authorList>
            <person name="Yang R."/>
            <person name="Jarvis D.E."/>
            <person name="Chen H."/>
            <person name="Beilstein M.A."/>
            <person name="Grimwood J."/>
            <person name="Jenkins J."/>
            <person name="Shu S."/>
            <person name="Prochnik S."/>
            <person name="Xin M."/>
            <person name="Ma C."/>
            <person name="Schmutz J."/>
            <person name="Wing R.A."/>
            <person name="Mitchell-Olds T."/>
            <person name="Schumaker K.S."/>
            <person name="Wang X."/>
        </authorList>
    </citation>
    <scope>NUCLEOTIDE SEQUENCE [LARGE SCALE GENOMIC DNA]</scope>
</reference>
<dbReference type="KEGG" id="eus:EUTSA_v10012092mg"/>
<dbReference type="Gramene" id="ESQ29982">
    <property type="protein sequence ID" value="ESQ29982"/>
    <property type="gene ID" value="EUTSA_v10012092mg"/>
</dbReference>
<feature type="non-terminal residue" evidence="1">
    <location>
        <position position="1"/>
    </location>
</feature>